<dbReference type="PANTHER" id="PTHR43108">
    <property type="entry name" value="N-ACETYLGLUCOSAMINE-6-SULFATASE FAMILY MEMBER"/>
    <property type="match status" value="1"/>
</dbReference>
<accession>A0A1E7FYI6</accession>
<name>A0A1E7FYI6_9STRA</name>
<protein>
    <submittedName>
        <fullName evidence="5">Alkaline phosphatase-like protein</fullName>
    </submittedName>
</protein>
<comment type="similarity">
    <text evidence="1">Belongs to the sulfatase family.</text>
</comment>
<evidence type="ECO:0000256" key="2">
    <source>
        <dbReference type="SAM" id="MobiDB-lite"/>
    </source>
</evidence>
<evidence type="ECO:0000259" key="4">
    <source>
        <dbReference type="Pfam" id="PF00884"/>
    </source>
</evidence>
<dbReference type="SUPFAM" id="SSF53649">
    <property type="entry name" value="Alkaline phosphatase-like"/>
    <property type="match status" value="1"/>
</dbReference>
<proteinExistence type="inferred from homology"/>
<dbReference type="InterPro" id="IPR000917">
    <property type="entry name" value="Sulfatase_N"/>
</dbReference>
<feature type="domain" description="Sulfatase N-terminal" evidence="4">
    <location>
        <begin position="121"/>
        <end position="449"/>
    </location>
</feature>
<reference evidence="5 6" key="1">
    <citation type="submission" date="2016-09" db="EMBL/GenBank/DDBJ databases">
        <title>Extensive genetic diversity and differential bi-allelic expression allows diatom success in the polar Southern Ocean.</title>
        <authorList>
            <consortium name="DOE Joint Genome Institute"/>
            <person name="Mock T."/>
            <person name="Otillar R.P."/>
            <person name="Strauss J."/>
            <person name="Dupont C."/>
            <person name="Frickenhaus S."/>
            <person name="Maumus F."/>
            <person name="Mcmullan M."/>
            <person name="Sanges R."/>
            <person name="Schmutz J."/>
            <person name="Toseland A."/>
            <person name="Valas R."/>
            <person name="Veluchamy A."/>
            <person name="Ward B.J."/>
            <person name="Allen A."/>
            <person name="Barry K."/>
            <person name="Falciatore A."/>
            <person name="Ferrante M."/>
            <person name="Fortunato A.E."/>
            <person name="Gloeckner G."/>
            <person name="Gruber A."/>
            <person name="Hipkin R."/>
            <person name="Janech M."/>
            <person name="Kroth P."/>
            <person name="Leese F."/>
            <person name="Lindquist E."/>
            <person name="Lyon B.R."/>
            <person name="Martin J."/>
            <person name="Mayer C."/>
            <person name="Parker M."/>
            <person name="Quesneville H."/>
            <person name="Raymond J."/>
            <person name="Uhlig C."/>
            <person name="Valentin K.U."/>
            <person name="Worden A.Z."/>
            <person name="Armbrust E.V."/>
            <person name="Bowler C."/>
            <person name="Green B."/>
            <person name="Moulton V."/>
            <person name="Van Oosterhout C."/>
            <person name="Grigoriev I."/>
        </authorList>
    </citation>
    <scope>NUCLEOTIDE SEQUENCE [LARGE SCALE GENOMIC DNA]</scope>
    <source>
        <strain evidence="5 6">CCMP1102</strain>
    </source>
</reference>
<keyword evidence="3" id="KW-1133">Transmembrane helix</keyword>
<organism evidence="5 6">
    <name type="scientific">Fragilariopsis cylindrus CCMP1102</name>
    <dbReference type="NCBI Taxonomy" id="635003"/>
    <lineage>
        <taxon>Eukaryota</taxon>
        <taxon>Sar</taxon>
        <taxon>Stramenopiles</taxon>
        <taxon>Ochrophyta</taxon>
        <taxon>Bacillariophyta</taxon>
        <taxon>Bacillariophyceae</taxon>
        <taxon>Bacillariophycidae</taxon>
        <taxon>Bacillariales</taxon>
        <taxon>Bacillariaceae</taxon>
        <taxon>Fragilariopsis</taxon>
    </lineage>
</organism>
<dbReference type="OrthoDB" id="190099at2759"/>
<dbReference type="KEGG" id="fcy:FRACYDRAFT_178251"/>
<dbReference type="PANTHER" id="PTHR43108:SF6">
    <property type="entry name" value="N-SULPHOGLUCOSAMINE SULPHOHYDROLASE"/>
    <property type="match status" value="1"/>
</dbReference>
<feature type="transmembrane region" description="Helical" evidence="3">
    <location>
        <begin position="12"/>
        <end position="33"/>
    </location>
</feature>
<dbReference type="InterPro" id="IPR017850">
    <property type="entry name" value="Alkaline_phosphatase_core_sf"/>
</dbReference>
<evidence type="ECO:0000313" key="5">
    <source>
        <dbReference type="EMBL" id="OEU23194.1"/>
    </source>
</evidence>
<sequence length="562" mass="64922">MPNHSTINTVLKFFSAALLVGTVGVILLVTLFANNYGIISSSSHSRSALISDYTYHYDNYTSIINIPILIDRTSSAATEGAATASSSSKHAHEREHDGDNAREASESKRDDEKKNSDKPLNIVFLYADDWSYTTLGAMGNDFVKTPHLDQMAKDGILFTHSCVTTSICMISRASLYTGQYASNHKTLFTNKDVTMYEPTKWNQTLYPLLKQNGYHTGFYGKWHHPTPPENTHSDSKIYAHRHWIERDGILQHVTQINEDDAMEYLKEKRPTDGNTPFALSVSFYATHALDGNAERYQPMNSSMSWYENEYVPHFPTHTNGHWRRMPYFFNGSNYGRGRYNTRYTPEDRYQTMMKNTYRMATEVDAAVGRIINEIKRQDLLNETLIIFTTDNGNFHGQHGLAEKWYAYEESIRVPLIVMDPRLPQSQRGIRNDDFVLNIDLAPTMLRAAKIPIPNVMQGRDFSELYLSSSSKKKQWRNEFYYEWPDPKNDKFGVPENNALVRKDGKYIVWPEHENYEQFFNLTEDPIEEMDIINETVIQQFVLPVWRKRMAELQQMAINGHPM</sequence>
<evidence type="ECO:0000256" key="1">
    <source>
        <dbReference type="ARBA" id="ARBA00008779"/>
    </source>
</evidence>
<dbReference type="Gene3D" id="3.40.720.10">
    <property type="entry name" value="Alkaline Phosphatase, subunit A"/>
    <property type="match status" value="1"/>
</dbReference>
<dbReference type="Proteomes" id="UP000095751">
    <property type="component" value="Unassembled WGS sequence"/>
</dbReference>
<gene>
    <name evidence="5" type="ORF">FRACYDRAFT_178251</name>
</gene>
<feature type="region of interest" description="Disordered" evidence="2">
    <location>
        <begin position="81"/>
        <end position="115"/>
    </location>
</feature>
<feature type="compositionally biased region" description="Basic and acidic residues" evidence="2">
    <location>
        <begin position="90"/>
        <end position="115"/>
    </location>
</feature>
<dbReference type="Pfam" id="PF00884">
    <property type="entry name" value="Sulfatase"/>
    <property type="match status" value="1"/>
</dbReference>
<dbReference type="AlphaFoldDB" id="A0A1E7FYI6"/>
<dbReference type="InParanoid" id="A0A1E7FYI6"/>
<keyword evidence="3" id="KW-0812">Transmembrane</keyword>
<keyword evidence="3" id="KW-0472">Membrane</keyword>
<keyword evidence="6" id="KW-1185">Reference proteome</keyword>
<dbReference type="EMBL" id="KV784353">
    <property type="protein sequence ID" value="OEU23194.1"/>
    <property type="molecule type" value="Genomic_DNA"/>
</dbReference>
<evidence type="ECO:0000313" key="6">
    <source>
        <dbReference type="Proteomes" id="UP000095751"/>
    </source>
</evidence>
<evidence type="ECO:0000256" key="3">
    <source>
        <dbReference type="SAM" id="Phobius"/>
    </source>
</evidence>